<dbReference type="RefSeq" id="WP_194449617.1">
    <property type="nucleotide sequence ID" value="NZ_CP063849.1"/>
</dbReference>
<evidence type="ECO:0000256" key="1">
    <source>
        <dbReference type="ARBA" id="ARBA00022679"/>
    </source>
</evidence>
<reference evidence="4 5" key="1">
    <citation type="submission" date="2020-10" db="EMBL/GenBank/DDBJ databases">
        <title>Complete genome sequence of Paludibaculum fermentans P105T, a facultatively anaerobic acidobacterium capable of dissimilatory Fe(III) reduction.</title>
        <authorList>
            <person name="Dedysh S.N."/>
            <person name="Beletsky A.V."/>
            <person name="Kulichevskaya I.S."/>
            <person name="Mardanov A.V."/>
            <person name="Ravin N.V."/>
        </authorList>
    </citation>
    <scope>NUCLEOTIDE SEQUENCE [LARGE SCALE GENOMIC DNA]</scope>
    <source>
        <strain evidence="4 5">P105</strain>
    </source>
</reference>
<evidence type="ECO:0000313" key="5">
    <source>
        <dbReference type="Proteomes" id="UP000593892"/>
    </source>
</evidence>
<name>A0A7S7SK57_PALFE</name>
<dbReference type="InterPro" id="IPR000182">
    <property type="entry name" value="GNAT_dom"/>
</dbReference>
<dbReference type="Gene3D" id="3.40.630.30">
    <property type="match status" value="1"/>
</dbReference>
<dbReference type="Proteomes" id="UP000593892">
    <property type="component" value="Chromosome"/>
</dbReference>
<feature type="domain" description="N-acetyltransferase" evidence="3">
    <location>
        <begin position="158"/>
        <end position="314"/>
    </location>
</feature>
<dbReference type="PROSITE" id="PS51186">
    <property type="entry name" value="GNAT"/>
    <property type="match status" value="2"/>
</dbReference>
<accession>A0A7S7SK57</accession>
<dbReference type="InterPro" id="IPR050832">
    <property type="entry name" value="Bact_Acetyltransf"/>
</dbReference>
<protein>
    <submittedName>
        <fullName evidence="4">GNAT family N-acetyltransferase</fullName>
    </submittedName>
</protein>
<dbReference type="GO" id="GO:0016747">
    <property type="term" value="F:acyltransferase activity, transferring groups other than amino-acyl groups"/>
    <property type="evidence" value="ECO:0007669"/>
    <property type="project" value="InterPro"/>
</dbReference>
<evidence type="ECO:0000313" key="4">
    <source>
        <dbReference type="EMBL" id="QOY87954.1"/>
    </source>
</evidence>
<dbReference type="KEGG" id="pfer:IRI77_35340"/>
<dbReference type="SUPFAM" id="SSF55729">
    <property type="entry name" value="Acyl-CoA N-acyltransferases (Nat)"/>
    <property type="match status" value="2"/>
</dbReference>
<feature type="domain" description="N-acetyltransferase" evidence="3">
    <location>
        <begin position="4"/>
        <end position="153"/>
    </location>
</feature>
<sequence length="314" mass="35288">MRLLELRALPASSLSRLLGEEKARWLSLLHWDFTPSADLVTRYVSMQALDGYVLVDDGEPVGYVYWVMEDHKGLIGDLYVRDAWRSPANENMLMGAALGQLRRYPWIRRVEAQLMQLSMRGSQVAPAGLHPRIYPRHFMLASVAGVDSARPIRVDPGIQLENWSMRWLDASAQLIGSVYAGHVDSAINDQYNSDQGARRFLQNIVQYPGCGYFSNAASWVALNRRGQVVGMSLASKVASQIGHIAQLCLSRELQGGGAGYEMLRRSMLALAADGCREVSLTVTASNERAIRLYERFGFRAIYHFEALVWETFWT</sequence>
<dbReference type="PANTHER" id="PTHR43877">
    <property type="entry name" value="AMINOALKYLPHOSPHONATE N-ACETYLTRANSFERASE-RELATED-RELATED"/>
    <property type="match status" value="1"/>
</dbReference>
<gene>
    <name evidence="4" type="ORF">IRI77_35340</name>
</gene>
<dbReference type="PANTHER" id="PTHR43877:SF2">
    <property type="entry name" value="AMINOALKYLPHOSPHONATE N-ACETYLTRANSFERASE-RELATED"/>
    <property type="match status" value="1"/>
</dbReference>
<proteinExistence type="predicted"/>
<keyword evidence="1 4" id="KW-0808">Transferase</keyword>
<keyword evidence="5" id="KW-1185">Reference proteome</keyword>
<evidence type="ECO:0000256" key="2">
    <source>
        <dbReference type="ARBA" id="ARBA00023315"/>
    </source>
</evidence>
<evidence type="ECO:0000259" key="3">
    <source>
        <dbReference type="PROSITE" id="PS51186"/>
    </source>
</evidence>
<organism evidence="4 5">
    <name type="scientific">Paludibaculum fermentans</name>
    <dbReference type="NCBI Taxonomy" id="1473598"/>
    <lineage>
        <taxon>Bacteria</taxon>
        <taxon>Pseudomonadati</taxon>
        <taxon>Acidobacteriota</taxon>
        <taxon>Terriglobia</taxon>
        <taxon>Bryobacterales</taxon>
        <taxon>Bryobacteraceae</taxon>
        <taxon>Paludibaculum</taxon>
    </lineage>
</organism>
<dbReference type="EMBL" id="CP063849">
    <property type="protein sequence ID" value="QOY87954.1"/>
    <property type="molecule type" value="Genomic_DNA"/>
</dbReference>
<dbReference type="AlphaFoldDB" id="A0A7S7SK57"/>
<dbReference type="InterPro" id="IPR016181">
    <property type="entry name" value="Acyl_CoA_acyltransferase"/>
</dbReference>
<keyword evidence="2" id="KW-0012">Acyltransferase</keyword>
<dbReference type="Pfam" id="PF00583">
    <property type="entry name" value="Acetyltransf_1"/>
    <property type="match status" value="1"/>
</dbReference>